<evidence type="ECO:0000259" key="5">
    <source>
        <dbReference type="Pfam" id="PF14587"/>
    </source>
</evidence>
<dbReference type="AlphaFoldDB" id="A0A2K0UK95"/>
<sequence length="464" mass="50843">MKAFALVTAVGLVALAVPAATAAKIKINTGSKLQRIDGFGFSQAFGRASEFQAADPELRKKALDLLFDIKTGAGFSIIRNWIPSTTALSIEPNSPGLASNKPNYTWDGDDEGQVWFTKQAVSYGVKTIYADAWSAPGYMKTNGDEATPGYLCRTTGHTCSTGDWRQAFANYLVQYVKFYKQEGLDITHLGFLNEPDIEVGYSQMQISSNAQEAISFIPTLYETVKRAHLDLSLTCCDAVGWNSQANYTNHLMATGMQKYLDIISSHMYSNDATFQIKTNLPTWLTEAGVETSSAPFTTTWYDNGALNEGMTWASKLATGFVDAGLSAYLFWEGFEIGQNQSASHLVDILGDDPEPSSVYYAFTMWSRFIRPGANRIAVSGDLPNVIIAAFQNMDKSVIAIFTNSGSSSQLADIAIPARKRSSAQVWLTDNHHRVSEINFKRQSSSIEVTVPPNSVITVNFTSQL</sequence>
<feature type="chain" id="PRO_5014438734" description="Cellulosome enzyme" evidence="4">
    <location>
        <begin position="23"/>
        <end position="464"/>
    </location>
</feature>
<comment type="similarity">
    <text evidence="1">Belongs to the glycosyl hydrolase 30 family.</text>
</comment>
<name>A0A2K0UK95_TRIHA</name>
<dbReference type="GO" id="GO:0016020">
    <property type="term" value="C:membrane"/>
    <property type="evidence" value="ECO:0007669"/>
    <property type="project" value="GOC"/>
</dbReference>
<comment type="caution">
    <text evidence="7">The sequence shown here is derived from an EMBL/GenBank/DDBJ whole genome shotgun (WGS) entry which is preliminary data.</text>
</comment>
<accession>A0A2K0UK95</accession>
<dbReference type="GO" id="GO:0006680">
    <property type="term" value="P:glucosylceramide catabolic process"/>
    <property type="evidence" value="ECO:0007669"/>
    <property type="project" value="TreeGrafter"/>
</dbReference>
<evidence type="ECO:0000313" key="7">
    <source>
        <dbReference type="EMBL" id="PNP58212.1"/>
    </source>
</evidence>
<dbReference type="InterPro" id="IPR001139">
    <property type="entry name" value="Glyco_hydro_30"/>
</dbReference>
<gene>
    <name evidence="7" type="ORF">THARTR1_01909</name>
</gene>
<dbReference type="Pfam" id="PF17189">
    <property type="entry name" value="Glyco_hydro_30C"/>
    <property type="match status" value="1"/>
</dbReference>
<dbReference type="InterPro" id="IPR013780">
    <property type="entry name" value="Glyco_hydro_b"/>
</dbReference>
<dbReference type="Proteomes" id="UP000236290">
    <property type="component" value="Unassembled WGS sequence"/>
</dbReference>
<proteinExistence type="inferred from homology"/>
<protein>
    <recommendedName>
        <fullName evidence="9">Cellulosome enzyme</fullName>
    </recommendedName>
</protein>
<dbReference type="PANTHER" id="PTHR11069:SF23">
    <property type="entry name" value="LYSOSOMAL ACID GLUCOSYLCERAMIDASE"/>
    <property type="match status" value="1"/>
</dbReference>
<dbReference type="InterPro" id="IPR039514">
    <property type="entry name" value="6GAL-like"/>
</dbReference>
<dbReference type="SUPFAM" id="SSF51011">
    <property type="entry name" value="Glycosyl hydrolase domain"/>
    <property type="match status" value="1"/>
</dbReference>
<dbReference type="Pfam" id="PF14587">
    <property type="entry name" value="Glyco_hydr_30_2"/>
    <property type="match status" value="1"/>
</dbReference>
<dbReference type="OrthoDB" id="2012278at2759"/>
<keyword evidence="3" id="KW-0378">Hydrolase</keyword>
<reference evidence="7 8" key="1">
    <citation type="submission" date="2017-02" db="EMBL/GenBank/DDBJ databases">
        <title>Genomes of Trichoderma spp. with biocontrol activity.</title>
        <authorList>
            <person name="Gardiner D."/>
            <person name="Kazan K."/>
            <person name="Vos C."/>
            <person name="Harvey P."/>
        </authorList>
    </citation>
    <scope>NUCLEOTIDE SEQUENCE [LARGE SCALE GENOMIC DNA]</scope>
    <source>
        <strain evidence="7 8">Tr1</strain>
    </source>
</reference>
<evidence type="ECO:0000256" key="1">
    <source>
        <dbReference type="ARBA" id="ARBA00005382"/>
    </source>
</evidence>
<evidence type="ECO:0000256" key="2">
    <source>
        <dbReference type="ARBA" id="ARBA00022729"/>
    </source>
</evidence>
<dbReference type="SUPFAM" id="SSF51445">
    <property type="entry name" value="(Trans)glycosidases"/>
    <property type="match status" value="1"/>
</dbReference>
<feature type="domain" description="Glycosyl hydrolase family 30 beta sandwich" evidence="6">
    <location>
        <begin position="372"/>
        <end position="458"/>
    </location>
</feature>
<dbReference type="Gene3D" id="2.60.40.1180">
    <property type="entry name" value="Golgi alpha-mannosidase II"/>
    <property type="match status" value="1"/>
</dbReference>
<dbReference type="GO" id="GO:0004348">
    <property type="term" value="F:glucosylceramidase activity"/>
    <property type="evidence" value="ECO:0007669"/>
    <property type="project" value="InterPro"/>
</dbReference>
<evidence type="ECO:0000259" key="6">
    <source>
        <dbReference type="Pfam" id="PF17189"/>
    </source>
</evidence>
<evidence type="ECO:0000256" key="4">
    <source>
        <dbReference type="SAM" id="SignalP"/>
    </source>
</evidence>
<evidence type="ECO:0008006" key="9">
    <source>
        <dbReference type="Google" id="ProtNLM"/>
    </source>
</evidence>
<dbReference type="InterPro" id="IPR033452">
    <property type="entry name" value="GH30_C"/>
</dbReference>
<dbReference type="EMBL" id="MTYI01000022">
    <property type="protein sequence ID" value="PNP58212.1"/>
    <property type="molecule type" value="Genomic_DNA"/>
</dbReference>
<dbReference type="Gene3D" id="3.20.20.80">
    <property type="entry name" value="Glycosidases"/>
    <property type="match status" value="1"/>
</dbReference>
<organism evidence="7 8">
    <name type="scientific">Trichoderma harzianum</name>
    <name type="common">Hypocrea lixii</name>
    <dbReference type="NCBI Taxonomy" id="5544"/>
    <lineage>
        <taxon>Eukaryota</taxon>
        <taxon>Fungi</taxon>
        <taxon>Dikarya</taxon>
        <taxon>Ascomycota</taxon>
        <taxon>Pezizomycotina</taxon>
        <taxon>Sordariomycetes</taxon>
        <taxon>Hypocreomycetidae</taxon>
        <taxon>Hypocreales</taxon>
        <taxon>Hypocreaceae</taxon>
        <taxon>Trichoderma</taxon>
    </lineage>
</organism>
<keyword evidence="2 4" id="KW-0732">Signal</keyword>
<evidence type="ECO:0000313" key="8">
    <source>
        <dbReference type="Proteomes" id="UP000236290"/>
    </source>
</evidence>
<feature type="signal peptide" evidence="4">
    <location>
        <begin position="1"/>
        <end position="22"/>
    </location>
</feature>
<dbReference type="InterPro" id="IPR017853">
    <property type="entry name" value="GH"/>
</dbReference>
<dbReference type="PANTHER" id="PTHR11069">
    <property type="entry name" value="GLUCOSYLCERAMIDASE"/>
    <property type="match status" value="1"/>
</dbReference>
<evidence type="ECO:0000256" key="3">
    <source>
        <dbReference type="ARBA" id="ARBA00022801"/>
    </source>
</evidence>
<feature type="domain" description="Endo-beta-1,6-galactanase-like" evidence="5">
    <location>
        <begin position="102"/>
        <end position="272"/>
    </location>
</feature>